<keyword evidence="6" id="KW-0472">Membrane</keyword>
<dbReference type="Gene3D" id="2.60.120.200">
    <property type="match status" value="2"/>
</dbReference>
<dbReference type="PANTHER" id="PTHR45739:SF14">
    <property type="entry name" value="CHONDROITIN SULFATE PROTEOGLYCAN 4"/>
    <property type="match status" value="1"/>
</dbReference>
<protein>
    <submittedName>
        <fullName evidence="8">CSPG4 protein</fullName>
    </submittedName>
</protein>
<proteinExistence type="predicted"/>
<comment type="caution">
    <text evidence="8">The sequence shown here is derived from an EMBL/GenBank/DDBJ whole genome shotgun (WGS) entry which is preliminary data.</text>
</comment>
<accession>A0A7K6I1G8</accession>
<gene>
    <name evidence="8" type="primary">Cspg4_0</name>
    <name evidence="8" type="ORF">DASBRO_R02491</name>
</gene>
<feature type="repeat" description="CSPG" evidence="5">
    <location>
        <begin position="1453"/>
        <end position="1543"/>
    </location>
</feature>
<dbReference type="GO" id="GO:0009653">
    <property type="term" value="P:anatomical structure morphogenesis"/>
    <property type="evidence" value="ECO:0007669"/>
    <property type="project" value="TreeGrafter"/>
</dbReference>
<dbReference type="InterPro" id="IPR039005">
    <property type="entry name" value="CSPG_rpt"/>
</dbReference>
<dbReference type="CDD" id="cd00110">
    <property type="entry name" value="LamG"/>
    <property type="match status" value="2"/>
</dbReference>
<name>A0A7K6I1G8_9PASS</name>
<feature type="repeat" description="CSPG" evidence="5">
    <location>
        <begin position="1338"/>
        <end position="1429"/>
    </location>
</feature>
<feature type="domain" description="Laminin G" evidence="7">
    <location>
        <begin position="1"/>
        <end position="175"/>
    </location>
</feature>
<dbReference type="Pfam" id="PF02210">
    <property type="entry name" value="Laminin_G_2"/>
    <property type="match status" value="2"/>
</dbReference>
<dbReference type="SMART" id="SM00282">
    <property type="entry name" value="LamG"/>
    <property type="match status" value="2"/>
</dbReference>
<feature type="repeat" description="CSPG" evidence="5">
    <location>
        <begin position="759"/>
        <end position="854"/>
    </location>
</feature>
<dbReference type="PROSITE" id="PS51854">
    <property type="entry name" value="CSPG"/>
    <property type="match status" value="11"/>
</dbReference>
<feature type="repeat" description="CSPG" evidence="5">
    <location>
        <begin position="642"/>
        <end position="740"/>
    </location>
</feature>
<evidence type="ECO:0000313" key="8">
    <source>
        <dbReference type="EMBL" id="NWV81845.1"/>
    </source>
</evidence>
<evidence type="ECO:0000256" key="1">
    <source>
        <dbReference type="ARBA" id="ARBA00022729"/>
    </source>
</evidence>
<keyword evidence="2" id="KW-0677">Repeat</keyword>
<dbReference type="PANTHER" id="PTHR45739">
    <property type="entry name" value="MATRIX PROTEIN, PUTATIVE-RELATED"/>
    <property type="match status" value="1"/>
</dbReference>
<evidence type="ECO:0000256" key="5">
    <source>
        <dbReference type="PROSITE-ProRule" id="PRU01201"/>
    </source>
</evidence>
<dbReference type="InterPro" id="IPR013320">
    <property type="entry name" value="ConA-like_dom_sf"/>
</dbReference>
<dbReference type="SUPFAM" id="SSF49899">
    <property type="entry name" value="Concanavalin A-like lectins/glucanases"/>
    <property type="match status" value="2"/>
</dbReference>
<evidence type="ECO:0000256" key="3">
    <source>
        <dbReference type="ARBA" id="ARBA00023180"/>
    </source>
</evidence>
<feature type="repeat" description="CSPG" evidence="5">
    <location>
        <begin position="1814"/>
        <end position="1908"/>
    </location>
</feature>
<sequence>LSVSFYGDSFVERNMAEASPQTSLQLKFRTSKPQGLLLLAAGKTDYCLMELRSGYVQLRINFGVGERVLHSQRSSQLNDLAWHLVELHHEQDNVTLVVDKHDRTNTKMPGILYDLNIDYGFYVGGTGKLDVPYLVGALPSFRGCIDDVLFNQLDILMPLRPSPGFKNIHEISVGCSDEFFAGEEEPISFFSSRSYISFPSWSVDNEGIFEYTLQTSAARGLLLYQPGQAGDFIAMEMEDGLIKAYIGKHKNRTHLFSHRSVNDGHWHYIKLKFTAEYLQLTLDEETVKKSLPPHSKLPLMEGSLFVGGVDDSIRSEVIKLDLISVSGKYARGGSFKGCLRSLKANSEKKSLKNVLVTKDISAGCEMQSAFNTNLSLEMAVNNPPMNAAPVFAISHESSFSLGKEDKSHLLVLSNLIVLEGGQASLDSKHIKVNLDFQKLGIHQSEILFDVKKPPSHGNLKLNVEPMQEVNAFTMQDVWQGKILYVHDGSEDTYDYFNFSISTSSEKTVSPYLQGNEQHMFNITVTPVNDAPEIILPEGNLLLLLENTKKRLTSDLIKVLDKDTDSVGLSLSVLGNLNAGVGFLENSKHPGKAITTFSNEDLSEGTVFFVHTGVKNSRIVLRASDGEKVSNTVVLRVMAVPLEYRVVNNSGINLLQGFTALIRPRHLAVEANAVLQGMEIQYEITEPPRFGLVQRQHSRVEWKQVSSFSQRSLQRSRVRYCSTFKDTQQENVTDEFKFKVSIGNRKSEEHTFLIKVKWLRYILLKHSPLEIEKSKKKYLNSDNLFAVIADLEIPQDELHFKLLSLPKNGQILLNDLPLKKDSVFSQKDITDRKVAYELISRYHEDNYDSFRFLISTKYLESNFYDFEVYIKSDFRNVILTNSGLNVIEGEGELITSTKLFVQTPDNKNFQYEVIQFPKNGKLKLTNFSGPFENSGNLTTFTNKDITDRSLMYVHDDSETMFDEFLVRASSKESGKGTDFDKKIEPLSVEIRFYISVQLKNDEKPVRVIDKIFNIVRNGQRLLTLADLCYHDPDSDFDDGQLLYTRRGISNGDLVLTNDTLHRLYQFKQVDLEQKQVLFIHHGVDFGRFVLFVTDGKHHTSLLLEVNATDPYVRLANNTGLLVQKGKEETVSIANLSVTTNQDIRNDHELTYEILSFPKYGRIYVNNLLMDSFTQLDLIKGHVTYRHDDSSSLTDTFNFTVRAGDVHLDAGLQVRIYLESQQQPPRIVNKNSLLVEEGKPVKISKGKLQVVHENSSPSEIVFTVRQLPLHGYIRKFSSEGSYLGSDQRPVLSFTQQDVDEGKVQYVQTVSDQLDDYFFLDVTNGVRTVSGIEISVDIIPRMIPLEVQNFTVIEGGSKALVEDYLKISSKHLAGLSCEFILTEQPKHGYIENSRTPGVKLATFTRKQVEQELIYYVHDDSEELMDSFTVLVNNTELWKQSLPQTVFVNVTAVNDEAPVVKVNRILQVWVGSVTEITTDDLCAEDKDSSPSELVYSITPPSNGHLALKSSPKKSILSFTQAHIIKGQLVFVHNGAMSGGFNFQVTDGLNFAPKQVFSITARMLVITLEVNKGLRVFPGSRKPISRRDLKAITNDVTNAANRTITFVIVTSPKLGRLIRVDSNGTTQEIFSFSQSMVDEGVIMYEHLHAQSTDWTAEDFFTFTVSSPPSALDIQVFHIVISYEIARHDWNSRLLSNTGAIVQEGGRVLINKTNLDASNLLIKLPDIQRSMYEVWYQVVSLPQHGMIVVGERNITKEKPNFSQYILNKFGITYLHDNSESLNDNFTFAVWLNLKSKPATKPHNEVLEEMFNITVFPVNDQSPELKTKSLHLKVLQGDVSMLGTENLKVEDLDNAPAELKYTIVSNPNNGYLAMKSNLSVSIKDFTQADIDSGKVWFVQDGSSSSGVFYFSVTDGKHRPLYKLFSLEVIPITLVLVNLTDVALPQGQTSVTITDVQLAAVTNGKSTNITYEITQPLKYGHLMIGNEQVTKFEQADLYSGRLSYHLTNLTASSEVLEFMLFTAEGNLTGQVLNITVKPLVQIIRDLKISNEAVYKFGSSDLDASELAKLTNSNPRFEVIVPPSHGRIVKKRFVSDAVFEDTQTFTQADIDSGVLLLDIDTNMTGIDLLNDSFTFILRADAVQPAVGCFQYSVVPHSPPLVQGFTTELPFATSTTTFKAHSTSKDEALFSSQKEEPVVAPQKTEPTMWPGQNHWGNLHKEAPLLNLAVGTSVSVELKTTNQVNAKSPRKQAGESNPWYIIIPLVLVSVLLIVAVTSVCILLMCQKKEKTKPLVKSQTDVVLSSPDQCLERSLTVPTVTVTPLLKEAERSTASTFMAVRHEQLLPTVVSPATERHLKNNFLNLDPEMIQYCRKTNPTLKRNQYWV</sequence>
<keyword evidence="9" id="KW-1185">Reference proteome</keyword>
<dbReference type="InterPro" id="IPR051561">
    <property type="entry name" value="FRAS1_ECM"/>
</dbReference>
<keyword evidence="3" id="KW-0325">Glycoprotein</keyword>
<dbReference type="InterPro" id="IPR001791">
    <property type="entry name" value="Laminin_G"/>
</dbReference>
<evidence type="ECO:0000313" key="9">
    <source>
        <dbReference type="Proteomes" id="UP000521322"/>
    </source>
</evidence>
<keyword evidence="6" id="KW-1133">Transmembrane helix</keyword>
<feature type="repeat" description="CSPG" evidence="5">
    <location>
        <begin position="1685"/>
        <end position="1784"/>
    </location>
</feature>
<feature type="transmembrane region" description="Helical" evidence="6">
    <location>
        <begin position="2248"/>
        <end position="2273"/>
    </location>
</feature>
<feature type="non-terminal residue" evidence="8">
    <location>
        <position position="2375"/>
    </location>
</feature>
<dbReference type="EMBL" id="VZRN01004510">
    <property type="protein sequence ID" value="NWV81845.1"/>
    <property type="molecule type" value="Genomic_DNA"/>
</dbReference>
<keyword evidence="1" id="KW-0732">Signal</keyword>
<dbReference type="Proteomes" id="UP000521322">
    <property type="component" value="Unassembled WGS sequence"/>
</dbReference>
<keyword evidence="6" id="KW-0812">Transmembrane</keyword>
<evidence type="ECO:0000256" key="2">
    <source>
        <dbReference type="ARBA" id="ARBA00022737"/>
    </source>
</evidence>
<dbReference type="Pfam" id="PF16184">
    <property type="entry name" value="Cadherin_3"/>
    <property type="match status" value="14"/>
</dbReference>
<feature type="repeat" description="CSPG" evidence="5">
    <location>
        <begin position="874"/>
        <end position="968"/>
    </location>
</feature>
<feature type="repeat" description="CSPG" evidence="5">
    <location>
        <begin position="1560"/>
        <end position="1660"/>
    </location>
</feature>
<organism evidence="8 9">
    <name type="scientific">Dasyornis broadbenti</name>
    <name type="common">rufous bristle-bird</name>
    <dbReference type="NCBI Taxonomy" id="243059"/>
    <lineage>
        <taxon>Eukaryota</taxon>
        <taxon>Metazoa</taxon>
        <taxon>Chordata</taxon>
        <taxon>Craniata</taxon>
        <taxon>Vertebrata</taxon>
        <taxon>Euteleostomi</taxon>
        <taxon>Archelosauria</taxon>
        <taxon>Archosauria</taxon>
        <taxon>Dinosauria</taxon>
        <taxon>Saurischia</taxon>
        <taxon>Theropoda</taxon>
        <taxon>Coelurosauria</taxon>
        <taxon>Aves</taxon>
        <taxon>Neognathae</taxon>
        <taxon>Neoaves</taxon>
        <taxon>Telluraves</taxon>
        <taxon>Australaves</taxon>
        <taxon>Passeriformes</taxon>
        <taxon>Meliphagoidea</taxon>
        <taxon>Dasyornithidae</taxon>
        <taxon>Dasyornis</taxon>
    </lineage>
</organism>
<dbReference type="PROSITE" id="PS50025">
    <property type="entry name" value="LAM_G_DOMAIN"/>
    <property type="match status" value="2"/>
</dbReference>
<evidence type="ECO:0000256" key="6">
    <source>
        <dbReference type="SAM" id="Phobius"/>
    </source>
</evidence>
<comment type="caution">
    <text evidence="4">Lacks conserved residue(s) required for the propagation of feature annotation.</text>
</comment>
<feature type="repeat" description="CSPG" evidence="5">
    <location>
        <begin position="406"/>
        <end position="501"/>
    </location>
</feature>
<reference evidence="8 9" key="1">
    <citation type="submission" date="2019-09" db="EMBL/GenBank/DDBJ databases">
        <title>Bird 10,000 Genomes (B10K) Project - Family phase.</title>
        <authorList>
            <person name="Zhang G."/>
        </authorList>
    </citation>
    <scope>NUCLEOTIDE SEQUENCE [LARGE SCALE GENOMIC DNA]</scope>
    <source>
        <strain evidence="8">B10K-DU-029-49</strain>
        <tissue evidence="8">Liver</tissue>
    </source>
</reference>
<evidence type="ECO:0000256" key="4">
    <source>
        <dbReference type="PROSITE-ProRule" id="PRU00122"/>
    </source>
</evidence>
<feature type="repeat" description="CSPG" evidence="5">
    <location>
        <begin position="1110"/>
        <end position="1200"/>
    </location>
</feature>
<feature type="repeat" description="CSPG" evidence="5">
    <location>
        <begin position="1222"/>
        <end position="1320"/>
    </location>
</feature>
<evidence type="ECO:0000259" key="7">
    <source>
        <dbReference type="PROSITE" id="PS50025"/>
    </source>
</evidence>
<feature type="domain" description="Laminin G" evidence="7">
    <location>
        <begin position="185"/>
        <end position="364"/>
    </location>
</feature>
<feature type="non-terminal residue" evidence="8">
    <location>
        <position position="1"/>
    </location>
</feature>